<feature type="domain" description="tRNA intron endonuclease N-terminal" evidence="2">
    <location>
        <begin position="4"/>
        <end position="62"/>
    </location>
</feature>
<dbReference type="PANTHER" id="PTHR21227">
    <property type="entry name" value="TRNA-SPLICING ENDONUCLEASE SUBUNIT SEN2"/>
    <property type="match status" value="1"/>
</dbReference>
<accession>A0A938YUX1</accession>
<feature type="domain" description="tRNA intron endonuclease catalytic" evidence="1">
    <location>
        <begin position="75"/>
        <end position="161"/>
    </location>
</feature>
<dbReference type="Gene3D" id="3.40.1170.20">
    <property type="entry name" value="tRNA intron endonuclease, N-terminal domain"/>
    <property type="match status" value="1"/>
</dbReference>
<proteinExistence type="predicted"/>
<dbReference type="GO" id="GO:0003676">
    <property type="term" value="F:nucleic acid binding"/>
    <property type="evidence" value="ECO:0007669"/>
    <property type="project" value="InterPro"/>
</dbReference>
<comment type="caution">
    <text evidence="3">The sequence shown here is derived from an EMBL/GenBank/DDBJ whole genome shotgun (WGS) entry which is preliminary data.</text>
</comment>
<dbReference type="InterPro" id="IPR006678">
    <property type="entry name" value="tRNA_intron_Endonuc_N"/>
</dbReference>
<dbReference type="InterPro" id="IPR016442">
    <property type="entry name" value="tRNA_splic_arch_short"/>
</dbReference>
<dbReference type="SUPFAM" id="SSF55267">
    <property type="entry name" value="tRNA-intron endonuclease N-terminal domain-like"/>
    <property type="match status" value="1"/>
</dbReference>
<protein>
    <submittedName>
        <fullName evidence="3">tRNA-intron lyase</fullName>
        <ecNumber evidence="3">4.6.1.16</ecNumber>
    </submittedName>
</protein>
<dbReference type="InterPro" id="IPR036167">
    <property type="entry name" value="tRNA_intron_Endo_cat-like_sf"/>
</dbReference>
<keyword evidence="3" id="KW-0456">Lyase</keyword>
<dbReference type="GO" id="GO:0005737">
    <property type="term" value="C:cytoplasm"/>
    <property type="evidence" value="ECO:0007669"/>
    <property type="project" value="TreeGrafter"/>
</dbReference>
<gene>
    <name evidence="3" type="primary">endA</name>
    <name evidence="3" type="ORF">JW744_03930</name>
</gene>
<dbReference type="Pfam" id="PF02778">
    <property type="entry name" value="tRNA_int_endo_N"/>
    <property type="match status" value="1"/>
</dbReference>
<evidence type="ECO:0000313" key="3">
    <source>
        <dbReference type="EMBL" id="MBN2067589.1"/>
    </source>
</evidence>
<dbReference type="InterPro" id="IPR011856">
    <property type="entry name" value="tRNA_endonuc-like_dom_sf"/>
</dbReference>
<dbReference type="EC" id="4.6.1.16" evidence="3"/>
<dbReference type="InterPro" id="IPR006677">
    <property type="entry name" value="tRNA_intron_Endonuc_cat-like"/>
</dbReference>
<dbReference type="PANTHER" id="PTHR21227:SF0">
    <property type="entry name" value="TRNA-SPLICING ENDONUCLEASE SUBUNIT SEN2"/>
    <property type="match status" value="1"/>
</dbReference>
<dbReference type="NCBIfam" id="TIGR00324">
    <property type="entry name" value="endA"/>
    <property type="match status" value="1"/>
</dbReference>
<organism evidence="3 4">
    <name type="scientific">Candidatus Iainarchaeum sp</name>
    <dbReference type="NCBI Taxonomy" id="3101447"/>
    <lineage>
        <taxon>Archaea</taxon>
        <taxon>Candidatus Iainarchaeota</taxon>
        <taxon>Candidatus Iainarchaeia</taxon>
        <taxon>Candidatus Iainarchaeales</taxon>
        <taxon>Candidatus Iainarchaeaceae</taxon>
        <taxon>Candidatus Iainarchaeum</taxon>
    </lineage>
</organism>
<reference evidence="3" key="1">
    <citation type="submission" date="2021-01" db="EMBL/GenBank/DDBJ databases">
        <title>Active Sulfur Cycling in an Early Earth Analoge.</title>
        <authorList>
            <person name="Hahn C.R."/>
            <person name="Youssef N.H."/>
            <person name="Elshahed M."/>
        </authorList>
    </citation>
    <scope>NUCLEOTIDE SEQUENCE</scope>
    <source>
        <strain evidence="3">Zod_Metabat.1151</strain>
    </source>
</reference>
<dbReference type="Gene3D" id="3.40.1350.10">
    <property type="match status" value="1"/>
</dbReference>
<dbReference type="InterPro" id="IPR006676">
    <property type="entry name" value="tRNA_splic"/>
</dbReference>
<dbReference type="SUPFAM" id="SSF53032">
    <property type="entry name" value="tRNA-intron endonuclease catalytic domain-like"/>
    <property type="match status" value="1"/>
</dbReference>
<sequence length="169" mass="19539">MCILLQNKVVVEKKRTQSQLQQKGFGERTGHEYVLDLKEALYLLEKKKIKLKDGKGKSVGKKALLQHAEKREKGFYNKFTVFRDLREKGFCVKTGFKFGFDFRVYPRGKKPGQAHTQWVVHVAEQSERLSMPGLSRMVRLSGNIRTLMLVAIVDSENDINYYSVDRITP</sequence>
<dbReference type="AlphaFoldDB" id="A0A938YUX1"/>
<dbReference type="CDD" id="cd22363">
    <property type="entry name" value="tRNA-intron_lyase_C"/>
    <property type="match status" value="1"/>
</dbReference>
<dbReference type="GO" id="GO:0006388">
    <property type="term" value="P:tRNA splicing, via endonucleolytic cleavage and ligation"/>
    <property type="evidence" value="ECO:0007669"/>
    <property type="project" value="InterPro"/>
</dbReference>
<dbReference type="InterPro" id="IPR036740">
    <property type="entry name" value="tRNA_intron_Endonuc_N_sf"/>
</dbReference>
<dbReference type="PIRSF" id="PIRSF005285">
    <property type="entry name" value="tRNA_splic_archaea"/>
    <property type="match status" value="1"/>
</dbReference>
<dbReference type="Proteomes" id="UP000809243">
    <property type="component" value="Unassembled WGS sequence"/>
</dbReference>
<evidence type="ECO:0000313" key="4">
    <source>
        <dbReference type="Proteomes" id="UP000809243"/>
    </source>
</evidence>
<evidence type="ECO:0000259" key="1">
    <source>
        <dbReference type="Pfam" id="PF01974"/>
    </source>
</evidence>
<evidence type="ECO:0000259" key="2">
    <source>
        <dbReference type="Pfam" id="PF02778"/>
    </source>
</evidence>
<name>A0A938YUX1_9ARCH</name>
<dbReference type="Pfam" id="PF01974">
    <property type="entry name" value="tRNA_int_endo"/>
    <property type="match status" value="1"/>
</dbReference>
<dbReference type="GO" id="GO:0000213">
    <property type="term" value="F:tRNA-intron lyase activity"/>
    <property type="evidence" value="ECO:0007669"/>
    <property type="project" value="UniProtKB-EC"/>
</dbReference>
<dbReference type="EMBL" id="JAFGDB010000064">
    <property type="protein sequence ID" value="MBN2067589.1"/>
    <property type="molecule type" value="Genomic_DNA"/>
</dbReference>